<keyword evidence="5" id="KW-0611">Plant defense</keyword>
<dbReference type="GO" id="GO:0006952">
    <property type="term" value="P:defense response"/>
    <property type="evidence" value="ECO:0007669"/>
    <property type="project" value="UniProtKB-KW"/>
</dbReference>
<keyword evidence="4" id="KW-0547">Nucleotide-binding</keyword>
<proteinExistence type="inferred from homology"/>
<evidence type="ECO:0000313" key="8">
    <source>
        <dbReference type="Proteomes" id="UP000026962"/>
    </source>
</evidence>
<reference evidence="7" key="2">
    <citation type="submission" date="2018-05" db="EMBL/GenBank/DDBJ databases">
        <title>OpunRS2 (Oryza punctata Reference Sequence Version 2).</title>
        <authorList>
            <person name="Zhang J."/>
            <person name="Kudrna D."/>
            <person name="Lee S."/>
            <person name="Talag J."/>
            <person name="Welchert J."/>
            <person name="Wing R.A."/>
        </authorList>
    </citation>
    <scope>NUCLEOTIDE SEQUENCE [LARGE SCALE GENOMIC DNA]</scope>
</reference>
<dbReference type="PANTHER" id="PTHR19338">
    <property type="entry name" value="TRANSLOCASE OF INNER MITOCHONDRIAL MEMBRANE 13 HOMOLOG"/>
    <property type="match status" value="1"/>
</dbReference>
<evidence type="ECO:0000256" key="4">
    <source>
        <dbReference type="ARBA" id="ARBA00022741"/>
    </source>
</evidence>
<evidence type="ECO:0000313" key="7">
    <source>
        <dbReference type="EnsemblPlants" id="OPUNC06G10730.1"/>
    </source>
</evidence>
<sequence length="312" mass="35705">MTNSILIATSLLNWQAYVGGKLVFREGTFQNLRELIIHGQKQLKEVRFEDGTSPWMEMIYIRECRLTSGIVGIKHLLRLKEISLEYSAKAKVVRLGQLEVEVGTHPNRPKLRLFGERSRHDLGGMYTSNCRRTTTEAINADSRGRRACPCAIFCAVVSLLVLSLKGESKESMAETVLSMARSLVGSAISKAASAAANETSLLLGVEKDIWYIKDELKTMQAFLRAAEVMKKKDELLKVWAEQRRDLSYDIEDSLDEFKVHIESQTLFRQLVKLRERHRIAIRIHNLKSRVEEVSSRNTRYSFSQAYFLRHRG</sequence>
<dbReference type="eggNOG" id="KOG4658">
    <property type="taxonomic scope" value="Eukaryota"/>
</dbReference>
<comment type="similarity">
    <text evidence="1">Belongs to the disease resistance NB-LRR family.</text>
</comment>
<accession>A0A0E0LAJ2</accession>
<protein>
    <recommendedName>
        <fullName evidence="6">Disease resistance N-terminal domain-containing protein</fullName>
    </recommendedName>
</protein>
<dbReference type="AlphaFoldDB" id="A0A0E0LAJ2"/>
<dbReference type="STRING" id="4537.A0A0E0LAJ2"/>
<feature type="domain" description="Disease resistance N-terminal" evidence="6">
    <location>
        <begin position="184"/>
        <end position="266"/>
    </location>
</feature>
<dbReference type="InterPro" id="IPR038005">
    <property type="entry name" value="RX-like_CC"/>
</dbReference>
<keyword evidence="2" id="KW-0433">Leucine-rich repeat</keyword>
<reference evidence="7" key="1">
    <citation type="submission" date="2015-04" db="UniProtKB">
        <authorList>
            <consortium name="EnsemblPlants"/>
        </authorList>
    </citation>
    <scope>IDENTIFICATION</scope>
</reference>
<name>A0A0E0LAJ2_ORYPU</name>
<dbReference type="GO" id="GO:0000166">
    <property type="term" value="F:nucleotide binding"/>
    <property type="evidence" value="ECO:0007669"/>
    <property type="project" value="UniProtKB-KW"/>
</dbReference>
<dbReference type="Gramene" id="OPUNC06G10730.1">
    <property type="protein sequence ID" value="OPUNC06G10730.1"/>
    <property type="gene ID" value="OPUNC06G10730"/>
</dbReference>
<dbReference type="HOGENOM" id="CLU_892503_0_0_1"/>
<evidence type="ECO:0000256" key="3">
    <source>
        <dbReference type="ARBA" id="ARBA00022737"/>
    </source>
</evidence>
<organism evidence="7">
    <name type="scientific">Oryza punctata</name>
    <name type="common">Red rice</name>
    <dbReference type="NCBI Taxonomy" id="4537"/>
    <lineage>
        <taxon>Eukaryota</taxon>
        <taxon>Viridiplantae</taxon>
        <taxon>Streptophyta</taxon>
        <taxon>Embryophyta</taxon>
        <taxon>Tracheophyta</taxon>
        <taxon>Spermatophyta</taxon>
        <taxon>Magnoliopsida</taxon>
        <taxon>Liliopsida</taxon>
        <taxon>Poales</taxon>
        <taxon>Poaceae</taxon>
        <taxon>BOP clade</taxon>
        <taxon>Oryzoideae</taxon>
        <taxon>Oryzeae</taxon>
        <taxon>Oryzinae</taxon>
        <taxon>Oryza</taxon>
    </lineage>
</organism>
<dbReference type="Pfam" id="PF18052">
    <property type="entry name" value="Rx_N"/>
    <property type="match status" value="1"/>
</dbReference>
<keyword evidence="3" id="KW-0677">Repeat</keyword>
<dbReference type="CDD" id="cd14798">
    <property type="entry name" value="RX-CC_like"/>
    <property type="match status" value="1"/>
</dbReference>
<dbReference type="EnsemblPlants" id="OPUNC06G10760.1">
    <property type="protein sequence ID" value="OPUNC06G10760.1"/>
    <property type="gene ID" value="OPUNC06G10760"/>
</dbReference>
<evidence type="ECO:0000256" key="1">
    <source>
        <dbReference type="ARBA" id="ARBA00008894"/>
    </source>
</evidence>
<evidence type="ECO:0000259" key="6">
    <source>
        <dbReference type="Pfam" id="PF18052"/>
    </source>
</evidence>
<dbReference type="Gene3D" id="1.20.5.4130">
    <property type="match status" value="1"/>
</dbReference>
<keyword evidence="8" id="KW-1185">Reference proteome</keyword>
<dbReference type="Proteomes" id="UP000026962">
    <property type="component" value="Chromosome 6"/>
</dbReference>
<dbReference type="EnsemblPlants" id="OPUNC06G10730.1">
    <property type="protein sequence ID" value="OPUNC06G10730.1"/>
    <property type="gene ID" value="OPUNC06G10730"/>
</dbReference>
<dbReference type="InterPro" id="IPR041118">
    <property type="entry name" value="Rx_N"/>
</dbReference>
<dbReference type="PANTHER" id="PTHR19338:SF32">
    <property type="entry name" value="OS06G0287500 PROTEIN"/>
    <property type="match status" value="1"/>
</dbReference>
<evidence type="ECO:0000256" key="5">
    <source>
        <dbReference type="ARBA" id="ARBA00022821"/>
    </source>
</evidence>
<evidence type="ECO:0000256" key="2">
    <source>
        <dbReference type="ARBA" id="ARBA00022614"/>
    </source>
</evidence>
<dbReference type="Gramene" id="OPUNC06G10760.1">
    <property type="protein sequence ID" value="OPUNC06G10760.1"/>
    <property type="gene ID" value="OPUNC06G10760"/>
</dbReference>